<sequence length="305" mass="32586">MKVTKNKANSLLIITVGMLGSLGQLHAQYTGIADALPQQIELGGMTKSDGWYNLSSATKTKTVHGQEYTFPGITGYPTFFGSTGAWPSSIESQLNSSVATPAELVKTANGLGGGPFPSGDSMYYGSFGTDPNAYGGSLAVQEANPLTSLQTVTFQVQFGGAWTYDFVDNQTTGLEVGALTTASYFPQLTLTLQDSSTQTLTADWASLMVNAYNGTVEMPSGDEDVFINLYGFQWDLSSYDNIVSFDVEFSGVEHAQLYALQLDQSTQAYTSSVLPVPEPASASAILGVAVIAFVAARRRKRVWAY</sequence>
<dbReference type="NCBIfam" id="TIGR02595">
    <property type="entry name" value="PEP_CTERM"/>
    <property type="match status" value="1"/>
</dbReference>
<comment type="caution">
    <text evidence="3">The sequence shown here is derived from an EMBL/GenBank/DDBJ whole genome shotgun (WGS) entry which is preliminary data.</text>
</comment>
<dbReference type="RefSeq" id="WP_308986308.1">
    <property type="nucleotide sequence ID" value="NZ_JARXIC010000035.1"/>
</dbReference>
<protein>
    <submittedName>
        <fullName evidence="3">PEP-CTERM sorting domain-containing protein</fullName>
    </submittedName>
</protein>
<evidence type="ECO:0000256" key="1">
    <source>
        <dbReference type="SAM" id="SignalP"/>
    </source>
</evidence>
<gene>
    <name evidence="3" type="ORF">QEH59_15610</name>
</gene>
<feature type="signal peptide" evidence="1">
    <location>
        <begin position="1"/>
        <end position="27"/>
    </location>
</feature>
<evidence type="ECO:0000313" key="3">
    <source>
        <dbReference type="EMBL" id="MDQ8195860.1"/>
    </source>
</evidence>
<accession>A0ABU1AM29</accession>
<reference evidence="3 4" key="1">
    <citation type="submission" date="2023-04" db="EMBL/GenBank/DDBJ databases">
        <title>A novel bacteria isolated from coastal sediment.</title>
        <authorList>
            <person name="Liu X.-J."/>
            <person name="Du Z.-J."/>
        </authorList>
    </citation>
    <scope>NUCLEOTIDE SEQUENCE [LARGE SCALE GENOMIC DNA]</scope>
    <source>
        <strain evidence="3 4">SDUM461004</strain>
    </source>
</reference>
<feature type="chain" id="PRO_5045924250" evidence="1">
    <location>
        <begin position="28"/>
        <end position="305"/>
    </location>
</feature>
<keyword evidence="4" id="KW-1185">Reference proteome</keyword>
<dbReference type="EMBL" id="JARXIC010000035">
    <property type="protein sequence ID" value="MDQ8195860.1"/>
    <property type="molecule type" value="Genomic_DNA"/>
</dbReference>
<dbReference type="Pfam" id="PF07589">
    <property type="entry name" value="PEP-CTERM"/>
    <property type="match status" value="1"/>
</dbReference>
<evidence type="ECO:0000259" key="2">
    <source>
        <dbReference type="Pfam" id="PF07589"/>
    </source>
</evidence>
<name>A0ABU1AM29_9BACT</name>
<dbReference type="InterPro" id="IPR013424">
    <property type="entry name" value="Ice-binding_C"/>
</dbReference>
<feature type="domain" description="Ice-binding protein C-terminal" evidence="2">
    <location>
        <begin position="275"/>
        <end position="299"/>
    </location>
</feature>
<organism evidence="3 4">
    <name type="scientific">Thalassobacterium sedimentorum</name>
    <dbReference type="NCBI Taxonomy" id="3041258"/>
    <lineage>
        <taxon>Bacteria</taxon>
        <taxon>Pseudomonadati</taxon>
        <taxon>Verrucomicrobiota</taxon>
        <taxon>Opitutia</taxon>
        <taxon>Puniceicoccales</taxon>
        <taxon>Coraliomargaritaceae</taxon>
        <taxon>Thalassobacterium</taxon>
    </lineage>
</organism>
<keyword evidence="1" id="KW-0732">Signal</keyword>
<proteinExistence type="predicted"/>
<evidence type="ECO:0000313" key="4">
    <source>
        <dbReference type="Proteomes" id="UP001243717"/>
    </source>
</evidence>
<dbReference type="Proteomes" id="UP001243717">
    <property type="component" value="Unassembled WGS sequence"/>
</dbReference>